<evidence type="ECO:0000256" key="2">
    <source>
        <dbReference type="ARBA" id="ARBA00010838"/>
    </source>
</evidence>
<dbReference type="RefSeq" id="WP_210852954.1">
    <property type="nucleotide sequence ID" value="NZ_JAGQDD010000003.1"/>
</dbReference>
<keyword evidence="7 11" id="KW-0326">Glycosidase</keyword>
<accession>A0A940YCX1</accession>
<keyword evidence="8" id="KW-0624">Polysaccharide degradation</keyword>
<comment type="caution">
    <text evidence="12">The sequence shown here is derived from an EMBL/GenBank/DDBJ whole genome shotgun (WGS) entry which is preliminary data.</text>
</comment>
<dbReference type="InterPro" id="IPR017736">
    <property type="entry name" value="Glyco_hydro_1_beta-glucosidase"/>
</dbReference>
<dbReference type="EC" id="3.2.1.21" evidence="3 11"/>
<dbReference type="GO" id="GO:0008422">
    <property type="term" value="F:beta-glucosidase activity"/>
    <property type="evidence" value="ECO:0007669"/>
    <property type="project" value="UniProtKB-EC"/>
</dbReference>
<dbReference type="InterPro" id="IPR017853">
    <property type="entry name" value="GH"/>
</dbReference>
<organism evidence="12 13">
    <name type="scientific">Ideonella alba</name>
    <dbReference type="NCBI Taxonomy" id="2824118"/>
    <lineage>
        <taxon>Bacteria</taxon>
        <taxon>Pseudomonadati</taxon>
        <taxon>Pseudomonadota</taxon>
        <taxon>Betaproteobacteria</taxon>
        <taxon>Burkholderiales</taxon>
        <taxon>Sphaerotilaceae</taxon>
        <taxon>Ideonella</taxon>
    </lineage>
</organism>
<dbReference type="FunFam" id="3.20.20.80:FF:000004">
    <property type="entry name" value="Beta-glucosidase 6-phospho-beta-glucosidase"/>
    <property type="match status" value="1"/>
</dbReference>
<evidence type="ECO:0000256" key="3">
    <source>
        <dbReference type="ARBA" id="ARBA00012744"/>
    </source>
</evidence>
<reference evidence="12 13" key="1">
    <citation type="submission" date="2021-04" db="EMBL/GenBank/DDBJ databases">
        <title>The genome sequence of Ideonella sp. 3Y2.</title>
        <authorList>
            <person name="Liu Y."/>
        </authorList>
    </citation>
    <scope>NUCLEOTIDE SEQUENCE [LARGE SCALE GENOMIC DNA]</scope>
    <source>
        <strain evidence="12 13">3Y2</strain>
    </source>
</reference>
<dbReference type="EMBL" id="JAGQDD010000003">
    <property type="protein sequence ID" value="MBQ0930342.1"/>
    <property type="molecule type" value="Genomic_DNA"/>
</dbReference>
<dbReference type="PRINTS" id="PR00131">
    <property type="entry name" value="GLHYDRLASE1"/>
</dbReference>
<sequence length="450" mass="49307">MSDSLQALAQRFPPDFLWGVATSSFQIEGATQVGGRGASIWDTFCRQPGAIADGSHGDIACDHYHRLEQDLDLIASLGVACYRFSISWPRVQPLGQGAWNPAGLAFYDRLLDGLSRRGIRAFATLNHWDLPQALQDQGGWGSRDTVHQFVNYARGIQARFGDRLAGLTTHNEPWVVATLGHEQGVFAPGLKSRCLAMQVSHHLLLSHGLTLQALRAEGAREPLGIVLNIAPCEPATDRPEDRAAARLADGHARRWYTDPLFTGRYPEDVWADLGPDAPKVQPGDLADIAQPMDYLGVNYYTRHIVSAQGQPVDPQAAGRPVTAMGWEIYPRGLTNLLLQLKADYPGLPPVHITENGGAFPDPVAADGTVHDQDRTDYLRHHIAAVADALDRGVPMAGYMVWSLMDNFEWASGYAKRFGIVHVDYTTLARTPKASARWLQAFLHACQAGRG</sequence>
<evidence type="ECO:0000313" key="12">
    <source>
        <dbReference type="EMBL" id="MBQ0930342.1"/>
    </source>
</evidence>
<name>A0A940YCX1_9BURK</name>
<dbReference type="InterPro" id="IPR033132">
    <property type="entry name" value="GH_1_N_CS"/>
</dbReference>
<feature type="binding site" evidence="10">
    <location>
        <position position="127"/>
    </location>
    <ligand>
        <name>substrate</name>
    </ligand>
</feature>
<proteinExistence type="inferred from homology"/>
<evidence type="ECO:0000256" key="8">
    <source>
        <dbReference type="ARBA" id="ARBA00023326"/>
    </source>
</evidence>
<evidence type="ECO:0000256" key="9">
    <source>
        <dbReference type="PIRSR" id="PIRSR617736-1"/>
    </source>
</evidence>
<keyword evidence="5" id="KW-0136">Cellulose degradation</keyword>
<comment type="catalytic activity">
    <reaction evidence="1 11">
        <text>Hydrolysis of terminal, non-reducing beta-D-glucosyl residues with release of beta-D-glucose.</text>
        <dbReference type="EC" id="3.2.1.21"/>
    </reaction>
</comment>
<evidence type="ECO:0000256" key="5">
    <source>
        <dbReference type="ARBA" id="ARBA00023001"/>
    </source>
</evidence>
<keyword evidence="4 11" id="KW-0378">Hydrolase</keyword>
<dbReference type="SUPFAM" id="SSF51445">
    <property type="entry name" value="(Trans)glycosidases"/>
    <property type="match status" value="1"/>
</dbReference>
<dbReference type="AlphaFoldDB" id="A0A940YCX1"/>
<feature type="active site" description="Proton donor" evidence="9">
    <location>
        <position position="172"/>
    </location>
</feature>
<feature type="binding site" evidence="10">
    <location>
        <position position="300"/>
    </location>
    <ligand>
        <name>substrate</name>
    </ligand>
</feature>
<dbReference type="GO" id="GO:0030245">
    <property type="term" value="P:cellulose catabolic process"/>
    <property type="evidence" value="ECO:0007669"/>
    <property type="project" value="UniProtKB-KW"/>
</dbReference>
<dbReference type="Proteomes" id="UP000676246">
    <property type="component" value="Unassembled WGS sequence"/>
</dbReference>
<comment type="similarity">
    <text evidence="2 11">Belongs to the glycosyl hydrolase 1 family.</text>
</comment>
<feature type="binding site" evidence="10">
    <location>
        <begin position="408"/>
        <end position="409"/>
    </location>
    <ligand>
        <name>substrate</name>
    </ligand>
</feature>
<evidence type="ECO:0000256" key="10">
    <source>
        <dbReference type="PIRSR" id="PIRSR617736-2"/>
    </source>
</evidence>
<feature type="binding site" evidence="10">
    <location>
        <position position="401"/>
    </location>
    <ligand>
        <name>substrate</name>
    </ligand>
</feature>
<feature type="binding site" evidence="10">
    <location>
        <position position="26"/>
    </location>
    <ligand>
        <name>substrate</name>
    </ligand>
</feature>
<feature type="binding site" evidence="10">
    <location>
        <position position="171"/>
    </location>
    <ligand>
        <name>substrate</name>
    </ligand>
</feature>
<keyword evidence="13" id="KW-1185">Reference proteome</keyword>
<dbReference type="Gene3D" id="3.20.20.80">
    <property type="entry name" value="Glycosidases"/>
    <property type="match status" value="1"/>
</dbReference>
<feature type="active site" description="Nucleophile" evidence="9">
    <location>
        <position position="354"/>
    </location>
</feature>
<dbReference type="NCBIfam" id="TIGR03356">
    <property type="entry name" value="BGL"/>
    <property type="match status" value="1"/>
</dbReference>
<gene>
    <name evidence="12" type="ORF">KAK03_07565</name>
</gene>
<keyword evidence="6" id="KW-0119">Carbohydrate metabolism</keyword>
<dbReference type="PROSITE" id="PS00653">
    <property type="entry name" value="GLYCOSYL_HYDROL_F1_2"/>
    <property type="match status" value="1"/>
</dbReference>
<evidence type="ECO:0000256" key="6">
    <source>
        <dbReference type="ARBA" id="ARBA00023277"/>
    </source>
</evidence>
<dbReference type="Pfam" id="PF00232">
    <property type="entry name" value="Glyco_hydro_1"/>
    <property type="match status" value="1"/>
</dbReference>
<evidence type="ECO:0000256" key="4">
    <source>
        <dbReference type="ARBA" id="ARBA00022801"/>
    </source>
</evidence>
<evidence type="ECO:0000256" key="1">
    <source>
        <dbReference type="ARBA" id="ARBA00000448"/>
    </source>
</evidence>
<dbReference type="PANTHER" id="PTHR10353:SF36">
    <property type="entry name" value="LP05116P"/>
    <property type="match status" value="1"/>
</dbReference>
<evidence type="ECO:0000256" key="7">
    <source>
        <dbReference type="ARBA" id="ARBA00023295"/>
    </source>
</evidence>
<dbReference type="PANTHER" id="PTHR10353">
    <property type="entry name" value="GLYCOSYL HYDROLASE"/>
    <property type="match status" value="1"/>
</dbReference>
<evidence type="ECO:0000313" key="13">
    <source>
        <dbReference type="Proteomes" id="UP000676246"/>
    </source>
</evidence>
<dbReference type="InterPro" id="IPR001360">
    <property type="entry name" value="Glyco_hydro_1"/>
</dbReference>
<protein>
    <recommendedName>
        <fullName evidence="3 11">Beta-glucosidase</fullName>
        <ecNumber evidence="3 11">3.2.1.21</ecNumber>
    </recommendedName>
</protein>
<evidence type="ECO:0000256" key="11">
    <source>
        <dbReference type="RuleBase" id="RU361175"/>
    </source>
</evidence>